<reference evidence="1 2" key="1">
    <citation type="submission" date="2016-10" db="EMBL/GenBank/DDBJ databases">
        <title>Draft genome sequences of four alkaliphilic bacteria belonging to the Anaerobacillus genus.</title>
        <authorList>
            <person name="Bassil N.M."/>
            <person name="Lloyd J.R."/>
        </authorList>
    </citation>
    <scope>NUCLEOTIDE SEQUENCE [LARGE SCALE GENOMIC DNA]</scope>
    <source>
        <strain evidence="1 2">DSM 15340</strain>
    </source>
</reference>
<gene>
    <name evidence="1" type="ORF">BKP35_04260</name>
</gene>
<comment type="caution">
    <text evidence="1">The sequence shown here is derived from an EMBL/GenBank/DDBJ whole genome shotgun (WGS) entry which is preliminary data.</text>
</comment>
<dbReference type="EMBL" id="MLQQ01000001">
    <property type="protein sequence ID" value="OIJ16198.1"/>
    <property type="molecule type" value="Genomic_DNA"/>
</dbReference>
<dbReference type="RefSeq" id="WP_071312123.1">
    <property type="nucleotide sequence ID" value="NZ_MLQQ01000001.1"/>
</dbReference>
<dbReference type="Proteomes" id="UP000180098">
    <property type="component" value="Unassembled WGS sequence"/>
</dbReference>
<dbReference type="AlphaFoldDB" id="A0A1S2LUJ5"/>
<organism evidence="1 2">
    <name type="scientific">Anaerobacillus arseniciselenatis</name>
    <dbReference type="NCBI Taxonomy" id="85682"/>
    <lineage>
        <taxon>Bacteria</taxon>
        <taxon>Bacillati</taxon>
        <taxon>Bacillota</taxon>
        <taxon>Bacilli</taxon>
        <taxon>Bacillales</taxon>
        <taxon>Bacillaceae</taxon>
        <taxon>Anaerobacillus</taxon>
    </lineage>
</organism>
<dbReference type="OrthoDB" id="2884033at2"/>
<protein>
    <submittedName>
        <fullName evidence="1">Uncharacterized protein</fullName>
    </submittedName>
</protein>
<name>A0A1S2LUJ5_9BACI</name>
<evidence type="ECO:0000313" key="1">
    <source>
        <dbReference type="EMBL" id="OIJ16198.1"/>
    </source>
</evidence>
<sequence length="102" mass="11841">MSKENELKKAIIDFEELIETTPDEKSSLAGYNNFLRGFLRIRDAKYSLPSAEVMTIIKSKKPTIFYFLKKLAAQNPTLQILTELEIDYNKAVERLEDLKKKL</sequence>
<accession>A0A1S2LUJ5</accession>
<evidence type="ECO:0000313" key="2">
    <source>
        <dbReference type="Proteomes" id="UP000180098"/>
    </source>
</evidence>
<proteinExistence type="predicted"/>
<keyword evidence="2" id="KW-1185">Reference proteome</keyword>